<proteinExistence type="predicted"/>
<sequence>MPKLGPNQTAKTIPNVRELFSRWIDEQRLVPPPLRHLLLPFPIEWSSIKSSAPHRNNTTKLPRESGEEATHPFCGETTSIGWMSMAMSSWATSATSMGSSSGIAGFGKRFFLRRPDIRAHPRATNDLESDRLPTPEAIHERLVAFVFERQRIGPEGWNYGSIWTDRMSRGKKGDLQRDVNRTDDDRLEYKPEMKCNWRRKAR</sequence>
<dbReference type="EMBL" id="JAUCMV010000003">
    <property type="protein sequence ID" value="KAK0411525.1"/>
    <property type="molecule type" value="Genomic_DNA"/>
</dbReference>
<evidence type="ECO:0000313" key="2">
    <source>
        <dbReference type="EMBL" id="KAK0411525.1"/>
    </source>
</evidence>
<name>A0AA39HU45_9BILA</name>
<feature type="region of interest" description="Disordered" evidence="1">
    <location>
        <begin position="52"/>
        <end position="72"/>
    </location>
</feature>
<evidence type="ECO:0000313" key="3">
    <source>
        <dbReference type="Proteomes" id="UP001175271"/>
    </source>
</evidence>
<dbReference type="AlphaFoldDB" id="A0AA39HU45"/>
<reference evidence="2" key="1">
    <citation type="submission" date="2023-06" db="EMBL/GenBank/DDBJ databases">
        <title>Genomic analysis of the entomopathogenic nematode Steinernema hermaphroditum.</title>
        <authorList>
            <person name="Schwarz E.M."/>
            <person name="Heppert J.K."/>
            <person name="Baniya A."/>
            <person name="Schwartz H.T."/>
            <person name="Tan C.-H."/>
            <person name="Antoshechkin I."/>
            <person name="Sternberg P.W."/>
            <person name="Goodrich-Blair H."/>
            <person name="Dillman A.R."/>
        </authorList>
    </citation>
    <scope>NUCLEOTIDE SEQUENCE</scope>
    <source>
        <strain evidence="2">PS9179</strain>
        <tissue evidence="2">Whole animal</tissue>
    </source>
</reference>
<keyword evidence="3" id="KW-1185">Reference proteome</keyword>
<feature type="compositionally biased region" description="Basic and acidic residues" evidence="1">
    <location>
        <begin position="61"/>
        <end position="70"/>
    </location>
</feature>
<accession>A0AA39HU45</accession>
<gene>
    <name evidence="2" type="ORF">QR680_005693</name>
</gene>
<comment type="caution">
    <text evidence="2">The sequence shown here is derived from an EMBL/GenBank/DDBJ whole genome shotgun (WGS) entry which is preliminary data.</text>
</comment>
<organism evidence="2 3">
    <name type="scientific">Steinernema hermaphroditum</name>
    <dbReference type="NCBI Taxonomy" id="289476"/>
    <lineage>
        <taxon>Eukaryota</taxon>
        <taxon>Metazoa</taxon>
        <taxon>Ecdysozoa</taxon>
        <taxon>Nematoda</taxon>
        <taxon>Chromadorea</taxon>
        <taxon>Rhabditida</taxon>
        <taxon>Tylenchina</taxon>
        <taxon>Panagrolaimomorpha</taxon>
        <taxon>Strongyloidoidea</taxon>
        <taxon>Steinernematidae</taxon>
        <taxon>Steinernema</taxon>
    </lineage>
</organism>
<protein>
    <submittedName>
        <fullName evidence="2">Uncharacterized protein</fullName>
    </submittedName>
</protein>
<dbReference type="Proteomes" id="UP001175271">
    <property type="component" value="Unassembled WGS sequence"/>
</dbReference>
<evidence type="ECO:0000256" key="1">
    <source>
        <dbReference type="SAM" id="MobiDB-lite"/>
    </source>
</evidence>